<reference evidence="3 4" key="1">
    <citation type="submission" date="2020-10" db="EMBL/GenBank/DDBJ databases">
        <title>Sequencing the genomes of 1000 actinobacteria strains.</title>
        <authorList>
            <person name="Klenk H.-P."/>
        </authorList>
    </citation>
    <scope>NUCLEOTIDE SEQUENCE [LARGE SCALE GENOMIC DNA]</scope>
    <source>
        <strain evidence="3 4">DSM 43173</strain>
    </source>
</reference>
<feature type="domain" description="SnoaL-like" evidence="2">
    <location>
        <begin position="35"/>
        <end position="141"/>
    </location>
</feature>
<comment type="caution">
    <text evidence="3">The sequence shown here is derived from an EMBL/GenBank/DDBJ whole genome shotgun (WGS) entry which is preliminary data.</text>
</comment>
<feature type="signal peptide" evidence="1">
    <location>
        <begin position="1"/>
        <end position="19"/>
    </location>
</feature>
<keyword evidence="1" id="KW-0732">Signal</keyword>
<evidence type="ECO:0000256" key="1">
    <source>
        <dbReference type="SAM" id="SignalP"/>
    </source>
</evidence>
<dbReference type="Proteomes" id="UP000633509">
    <property type="component" value="Unassembled WGS sequence"/>
</dbReference>
<sequence>MLALAIALFALAASFPASASASSRAQDTKRRTKALILAFERKDLQAVSALFDADATLTLPLSFTGRREDAAHFTGKTEVLAYVKNAFTIMGRIDFVNVKVSVSADGKESFVQANGDFTTADGRPYQNVYVYHFEWRGGRVVKGLEYGNPVTFCNTFGAPGC</sequence>
<protein>
    <submittedName>
        <fullName evidence="3">Ketosteroid isomerase-like protein</fullName>
    </submittedName>
</protein>
<evidence type="ECO:0000313" key="4">
    <source>
        <dbReference type="Proteomes" id="UP000633509"/>
    </source>
</evidence>
<evidence type="ECO:0000259" key="2">
    <source>
        <dbReference type="Pfam" id="PF12680"/>
    </source>
</evidence>
<dbReference type="InterPro" id="IPR037401">
    <property type="entry name" value="SnoaL-like"/>
</dbReference>
<dbReference type="EMBL" id="JADBEK010000001">
    <property type="protein sequence ID" value="MBE1588253.1"/>
    <property type="molecule type" value="Genomic_DNA"/>
</dbReference>
<dbReference type="SUPFAM" id="SSF54427">
    <property type="entry name" value="NTF2-like"/>
    <property type="match status" value="1"/>
</dbReference>
<dbReference type="Pfam" id="PF12680">
    <property type="entry name" value="SnoaL_2"/>
    <property type="match status" value="1"/>
</dbReference>
<name>A0ABR9M6T0_9ACTN</name>
<dbReference type="RefSeq" id="WP_192788505.1">
    <property type="nucleotide sequence ID" value="NZ_JADBEK010000001.1"/>
</dbReference>
<gene>
    <name evidence="3" type="ORF">H4W80_006511</name>
</gene>
<accession>A0ABR9M6T0</accession>
<dbReference type="InterPro" id="IPR032710">
    <property type="entry name" value="NTF2-like_dom_sf"/>
</dbReference>
<evidence type="ECO:0000313" key="3">
    <source>
        <dbReference type="EMBL" id="MBE1588253.1"/>
    </source>
</evidence>
<proteinExistence type="predicted"/>
<organism evidence="3 4">
    <name type="scientific">Nonomuraea angiospora</name>
    <dbReference type="NCBI Taxonomy" id="46172"/>
    <lineage>
        <taxon>Bacteria</taxon>
        <taxon>Bacillati</taxon>
        <taxon>Actinomycetota</taxon>
        <taxon>Actinomycetes</taxon>
        <taxon>Streptosporangiales</taxon>
        <taxon>Streptosporangiaceae</taxon>
        <taxon>Nonomuraea</taxon>
    </lineage>
</organism>
<dbReference type="Gene3D" id="3.10.450.50">
    <property type="match status" value="1"/>
</dbReference>
<keyword evidence="4" id="KW-1185">Reference proteome</keyword>
<feature type="chain" id="PRO_5046069505" evidence="1">
    <location>
        <begin position="20"/>
        <end position="161"/>
    </location>
</feature>